<keyword evidence="2" id="KW-1185">Reference proteome</keyword>
<dbReference type="AlphaFoldDB" id="F8Q053"/>
<dbReference type="HOGENOM" id="CLU_1579464_0_0_1"/>
<proteinExistence type="predicted"/>
<gene>
    <name evidence="1" type="ORF">SERLA73DRAFT_161255</name>
</gene>
<dbReference type="EMBL" id="GL945481">
    <property type="protein sequence ID" value="EGN98525.1"/>
    <property type="molecule type" value="Genomic_DNA"/>
</dbReference>
<name>F8Q053_SERL3</name>
<dbReference type="InParanoid" id="F8Q053"/>
<protein>
    <recommendedName>
        <fullName evidence="3">Myb/SANT-like domain-containing protein</fullName>
    </recommendedName>
</protein>
<accession>F8Q053</accession>
<evidence type="ECO:0000313" key="1">
    <source>
        <dbReference type="EMBL" id="EGN98525.1"/>
    </source>
</evidence>
<reference evidence="2" key="1">
    <citation type="journal article" date="2011" name="Science">
        <title>The plant cell wall-decomposing machinery underlies the functional diversity of forest fungi.</title>
        <authorList>
            <person name="Eastwood D.C."/>
            <person name="Floudas D."/>
            <person name="Binder M."/>
            <person name="Majcherczyk A."/>
            <person name="Schneider P."/>
            <person name="Aerts A."/>
            <person name="Asiegbu F.O."/>
            <person name="Baker S.E."/>
            <person name="Barry K."/>
            <person name="Bendiksby M."/>
            <person name="Blumentritt M."/>
            <person name="Coutinho P.M."/>
            <person name="Cullen D."/>
            <person name="de Vries R.P."/>
            <person name="Gathman A."/>
            <person name="Goodell B."/>
            <person name="Henrissat B."/>
            <person name="Ihrmark K."/>
            <person name="Kauserud H."/>
            <person name="Kohler A."/>
            <person name="LaButti K."/>
            <person name="Lapidus A."/>
            <person name="Lavin J.L."/>
            <person name="Lee Y.-H."/>
            <person name="Lindquist E."/>
            <person name="Lilly W."/>
            <person name="Lucas S."/>
            <person name="Morin E."/>
            <person name="Murat C."/>
            <person name="Oguiza J.A."/>
            <person name="Park J."/>
            <person name="Pisabarro A.G."/>
            <person name="Riley R."/>
            <person name="Rosling A."/>
            <person name="Salamov A."/>
            <person name="Schmidt O."/>
            <person name="Schmutz J."/>
            <person name="Skrede I."/>
            <person name="Stenlid J."/>
            <person name="Wiebenga A."/>
            <person name="Xie X."/>
            <person name="Kuees U."/>
            <person name="Hibbett D.S."/>
            <person name="Hoffmeister D."/>
            <person name="Hoegberg N."/>
            <person name="Martin F."/>
            <person name="Grigoriev I.V."/>
            <person name="Watkinson S.C."/>
        </authorList>
    </citation>
    <scope>NUCLEOTIDE SEQUENCE [LARGE SCALE GENOMIC DNA]</scope>
    <source>
        <strain evidence="2">strain S7.3</strain>
    </source>
</reference>
<organism evidence="2">
    <name type="scientific">Serpula lacrymans var. lacrymans (strain S7.3)</name>
    <name type="common">Dry rot fungus</name>
    <dbReference type="NCBI Taxonomy" id="936435"/>
    <lineage>
        <taxon>Eukaryota</taxon>
        <taxon>Fungi</taxon>
        <taxon>Dikarya</taxon>
        <taxon>Basidiomycota</taxon>
        <taxon>Agaricomycotina</taxon>
        <taxon>Agaricomycetes</taxon>
        <taxon>Agaricomycetidae</taxon>
        <taxon>Boletales</taxon>
        <taxon>Coniophorineae</taxon>
        <taxon>Serpulaceae</taxon>
        <taxon>Serpula</taxon>
    </lineage>
</organism>
<sequence>MSFKNDFWTMIAQEMETHTMKGSRKSARARKDKWNKLKADFKNISYLKLASGFTYSEKKDVDVNKASQVVWDNAVQDVMPEHATGAHAFWASQSVVGGTVSNEENDGEIEGDSDEEAAMNVNTTGKDSPATFSFKHIWWEEKVYVGRGFCNGRLLGQQLSMRKHALARA</sequence>
<evidence type="ECO:0000313" key="2">
    <source>
        <dbReference type="Proteomes" id="UP000008063"/>
    </source>
</evidence>
<dbReference type="Proteomes" id="UP000008063">
    <property type="component" value="Unassembled WGS sequence"/>
</dbReference>
<evidence type="ECO:0008006" key="3">
    <source>
        <dbReference type="Google" id="ProtNLM"/>
    </source>
</evidence>